<dbReference type="Gene3D" id="1.50.10.10">
    <property type="match status" value="1"/>
</dbReference>
<feature type="compositionally biased region" description="Low complexity" evidence="1">
    <location>
        <begin position="114"/>
        <end position="129"/>
    </location>
</feature>
<dbReference type="GO" id="GO:0008422">
    <property type="term" value="F:beta-glucosidase activity"/>
    <property type="evidence" value="ECO:0007669"/>
    <property type="project" value="TreeGrafter"/>
</dbReference>
<dbReference type="InterPro" id="IPR024462">
    <property type="entry name" value="GH116_N"/>
</dbReference>
<dbReference type="Pfam" id="PF12215">
    <property type="entry name" value="Glyco_hydr_116N"/>
    <property type="match status" value="2"/>
</dbReference>
<dbReference type="EMBL" id="IACT01005242">
    <property type="protein sequence ID" value="LAC24405.1"/>
    <property type="molecule type" value="mRNA"/>
</dbReference>
<dbReference type="InterPro" id="IPR052566">
    <property type="entry name" value="Non-lysos_glucosylceramidase"/>
</dbReference>
<dbReference type="InterPro" id="IPR008928">
    <property type="entry name" value="6-hairpin_glycosidase_sf"/>
</dbReference>
<dbReference type="SUPFAM" id="SSF48208">
    <property type="entry name" value="Six-hairpin glycosidases"/>
    <property type="match status" value="1"/>
</dbReference>
<proteinExistence type="evidence at transcript level"/>
<feature type="region of interest" description="Disordered" evidence="1">
    <location>
        <begin position="484"/>
        <end position="516"/>
    </location>
</feature>
<evidence type="ECO:0000256" key="1">
    <source>
        <dbReference type="SAM" id="MobiDB-lite"/>
    </source>
</evidence>
<name>A0A6A7G381_9CRUS</name>
<dbReference type="Pfam" id="PF04685">
    <property type="entry name" value="DUF608"/>
    <property type="match status" value="1"/>
</dbReference>
<dbReference type="PANTHER" id="PTHR12654">
    <property type="entry name" value="BILE ACID BETA-GLUCOSIDASE-RELATED"/>
    <property type="match status" value="1"/>
</dbReference>
<protein>
    <submittedName>
        <fullName evidence="4">Non-lysosomal glucosylceramidase-like</fullName>
    </submittedName>
</protein>
<feature type="compositionally biased region" description="Low complexity" evidence="1">
    <location>
        <begin position="502"/>
        <end position="516"/>
    </location>
</feature>
<evidence type="ECO:0000259" key="3">
    <source>
        <dbReference type="Pfam" id="PF12215"/>
    </source>
</evidence>
<evidence type="ECO:0000259" key="2">
    <source>
        <dbReference type="Pfam" id="PF04685"/>
    </source>
</evidence>
<organism evidence="4">
    <name type="scientific">Hirondellea gigas</name>
    <dbReference type="NCBI Taxonomy" id="1518452"/>
    <lineage>
        <taxon>Eukaryota</taxon>
        <taxon>Metazoa</taxon>
        <taxon>Ecdysozoa</taxon>
        <taxon>Arthropoda</taxon>
        <taxon>Crustacea</taxon>
        <taxon>Multicrustacea</taxon>
        <taxon>Malacostraca</taxon>
        <taxon>Eumalacostraca</taxon>
        <taxon>Peracarida</taxon>
        <taxon>Amphipoda</taxon>
        <taxon>Amphilochidea</taxon>
        <taxon>Lysianassida</taxon>
        <taxon>Lysianassidira</taxon>
        <taxon>Lysianassoidea</taxon>
        <taxon>Lysianassidae</taxon>
        <taxon>Hirondellea</taxon>
    </lineage>
</organism>
<feature type="domain" description="Glycosyl-hydrolase family 116 catalytic region" evidence="2">
    <location>
        <begin position="656"/>
        <end position="1019"/>
    </location>
</feature>
<feature type="compositionally biased region" description="Polar residues" evidence="1">
    <location>
        <begin position="484"/>
        <end position="497"/>
    </location>
</feature>
<feature type="region of interest" description="Disordered" evidence="1">
    <location>
        <begin position="1"/>
        <end position="141"/>
    </location>
</feature>
<sequence length="1051" mass="117398">MTNPDEDAHSENTSSAAGSPDKASPEASLPVAGEEPSGFHSKGEKANNKVEKSEPFIGESHTNAIVNKTESSTALSVESTNDIGTSAATSKTNGDIESPASLSPSDDSNDIMKQKTSIKSTKQKTSTKSTNKRKNSEKLNDNEIDMAHNVSDLPDLDSYLPEFGFKVPLDHIYPKKWNPYFKVRPAQAWPFIPMSFRYMKFYIQMKARKKKPFIDQLLMETSKRMYGVPLGGIGSGTIGRGFRGEFCRFQMTPGMYDYNTVSADQFIVRIADEDDTLLYQKVLAPAGRGKCRGLQSWDWDCSGLVGRYCGLYPRSWTVYDIRQHRIRLIVRQISPVIAHDYKDSCLPVGVFEWTIENHNPTPRRVSIAFTFKNGTGISQDRKGVCRSEVVKRPDCCSVLLRHQHRGASLTYCLAAAHAEGVSSSLCRGFDPNSNGADIWTTLATTGHLQEQIPAHDADAAANTAAGQSLDADTAFGPNSAETVATATAGSTPDTTDTAVGPTATASSTHTATSSSTAAAASSATGVEGEMAVGVCSQVVVPPNSNKKFQLALSWDMPHITFRSSEHTYKRRYTRWFNGETAAADIAQHSFRNFKRWETSIRDWQDTVLDEKELPAWFKSALFNQLYYVADGGTVWIDLPEKELSQLPKQDPRLEYGRFAYLESHEYRMYNTYDVHFYASWALAMLWPQLQRSLQYDMAEYTVSEDAEAYLFLFNGRKGVRKLPNTVPHDVGDPEDEPFVRLNAYCNHDVSNWKDLNPKFVLQVYRDYKLFGNDRSYLEKMWPVCLKVMEVSKTFDRDGDGLIENEGYPDQTFDSWTMHGPSAYCSSLWVASLCCMEEMASDMSDEQQQQQYQQLLSKAQLAHTDKLWNGSYYKFDSCSDPHSNSIMADQLAGHWYLALAGNQKQVFGDSRVTTALKSIYENNVLKFCDGRMGAVNGILPSGVVDRCTIQSEEMWTGVSYAVAATMIRQGMVKEGFATAEGVYRTVHEEIGLAYEAPESLFADGHYRAIGYMRPLSIWSMWQAWCLNKGKRPSETVSNAMNPSAAELRKDLP</sequence>
<feature type="compositionally biased region" description="Basic and acidic residues" evidence="1">
    <location>
        <begin position="1"/>
        <end position="10"/>
    </location>
</feature>
<accession>A0A6A7G381</accession>
<feature type="region of interest" description="Disordered" evidence="1">
    <location>
        <begin position="1030"/>
        <end position="1051"/>
    </location>
</feature>
<reference evidence="4" key="1">
    <citation type="submission" date="2017-11" db="EMBL/GenBank/DDBJ databases">
        <title>The sensing device of the deep-sea amphipod.</title>
        <authorList>
            <person name="Kobayashi H."/>
            <person name="Nagahama T."/>
            <person name="Arai W."/>
            <person name="Sasagawa Y."/>
            <person name="Umeda M."/>
            <person name="Hayashi T."/>
            <person name="Nikaido I."/>
            <person name="Watanabe H."/>
            <person name="Oguri K."/>
            <person name="Kitazato H."/>
            <person name="Fujioka K."/>
            <person name="Kido Y."/>
            <person name="Takami H."/>
        </authorList>
    </citation>
    <scope>NUCLEOTIDE SEQUENCE</scope>
    <source>
        <tissue evidence="4">Whole body</tissue>
    </source>
</reference>
<evidence type="ECO:0000313" key="4">
    <source>
        <dbReference type="EMBL" id="LAC24405.1"/>
    </source>
</evidence>
<dbReference type="InterPro" id="IPR006775">
    <property type="entry name" value="GH116_catalytic"/>
</dbReference>
<feature type="domain" description="Glycosyl-hydrolase family 116 N-terminal" evidence="3">
    <location>
        <begin position="227"/>
        <end position="495"/>
    </location>
</feature>
<feature type="compositionally biased region" description="Basic and acidic residues" evidence="1">
    <location>
        <begin position="41"/>
        <end position="54"/>
    </location>
</feature>
<dbReference type="PANTHER" id="PTHR12654:SF0">
    <property type="entry name" value="NON-LYSOSOMAL GLUCOSYLCERAMIDASE"/>
    <property type="match status" value="1"/>
</dbReference>
<feature type="domain" description="Glycosyl-hydrolase family 116 N-terminal" evidence="3">
    <location>
        <begin position="519"/>
        <end position="596"/>
    </location>
</feature>
<dbReference type="GO" id="GO:0005975">
    <property type="term" value="P:carbohydrate metabolic process"/>
    <property type="evidence" value="ECO:0007669"/>
    <property type="project" value="InterPro"/>
</dbReference>
<dbReference type="AlphaFoldDB" id="A0A6A7G381"/>
<feature type="region of interest" description="Disordered" evidence="1">
    <location>
        <begin position="457"/>
        <end position="476"/>
    </location>
</feature>
<feature type="compositionally biased region" description="Polar residues" evidence="1">
    <location>
        <begin position="60"/>
        <end position="106"/>
    </location>
</feature>
<dbReference type="InterPro" id="IPR012341">
    <property type="entry name" value="6hp_glycosidase-like_sf"/>
</dbReference>